<dbReference type="GO" id="GO:0005886">
    <property type="term" value="C:plasma membrane"/>
    <property type="evidence" value="ECO:0007669"/>
    <property type="project" value="UniProtKB-SubCell"/>
</dbReference>
<comment type="subunit">
    <text evidence="3">Forms a membrane-associated complex with FtsE.</text>
</comment>
<evidence type="ECO:0000313" key="16">
    <source>
        <dbReference type="EMBL" id="HFC93608.1"/>
    </source>
</evidence>
<evidence type="ECO:0000256" key="5">
    <source>
        <dbReference type="ARBA" id="ARBA00022475"/>
    </source>
</evidence>
<keyword evidence="9 13" id="KW-1133">Transmembrane helix</keyword>
<evidence type="ECO:0000256" key="8">
    <source>
        <dbReference type="ARBA" id="ARBA00022692"/>
    </source>
</evidence>
<feature type="transmembrane region" description="Helical" evidence="13">
    <location>
        <begin position="248"/>
        <end position="270"/>
    </location>
</feature>
<evidence type="ECO:0000256" key="4">
    <source>
        <dbReference type="ARBA" id="ARBA00021907"/>
    </source>
</evidence>
<dbReference type="GO" id="GO:0032153">
    <property type="term" value="C:cell division site"/>
    <property type="evidence" value="ECO:0007669"/>
    <property type="project" value="TreeGrafter"/>
</dbReference>
<evidence type="ECO:0000256" key="10">
    <source>
        <dbReference type="ARBA" id="ARBA00023136"/>
    </source>
</evidence>
<keyword evidence="6 12" id="KW-0997">Cell inner membrane</keyword>
<dbReference type="EMBL" id="DRMS01000471">
    <property type="protein sequence ID" value="HFC93608.1"/>
    <property type="molecule type" value="Genomic_DNA"/>
</dbReference>
<evidence type="ECO:0000259" key="14">
    <source>
        <dbReference type="Pfam" id="PF02687"/>
    </source>
</evidence>
<evidence type="ECO:0000256" key="9">
    <source>
        <dbReference type="ARBA" id="ARBA00022989"/>
    </source>
</evidence>
<comment type="similarity">
    <text evidence="2 12">Belongs to the ABC-4 integral membrane protein family. FtsX subfamily.</text>
</comment>
<dbReference type="Pfam" id="PF18075">
    <property type="entry name" value="FtsX_ECD"/>
    <property type="match status" value="1"/>
</dbReference>
<dbReference type="GO" id="GO:0051301">
    <property type="term" value="P:cell division"/>
    <property type="evidence" value="ECO:0007669"/>
    <property type="project" value="UniProtKB-KW"/>
</dbReference>
<keyword evidence="8 13" id="KW-0812">Transmembrane</keyword>
<evidence type="ECO:0000256" key="11">
    <source>
        <dbReference type="ARBA" id="ARBA00023306"/>
    </source>
</evidence>
<dbReference type="Proteomes" id="UP000885750">
    <property type="component" value="Unassembled WGS sequence"/>
</dbReference>
<dbReference type="AlphaFoldDB" id="A0A7V2WVX6"/>
<protein>
    <recommendedName>
        <fullName evidence="4 12">Cell division protein FtsX</fullName>
    </recommendedName>
</protein>
<dbReference type="InterPro" id="IPR003838">
    <property type="entry name" value="ABC3_permease_C"/>
</dbReference>
<feature type="domain" description="ABC3 transporter permease C-terminal" evidence="14">
    <location>
        <begin position="198"/>
        <end position="307"/>
    </location>
</feature>
<evidence type="ECO:0000256" key="7">
    <source>
        <dbReference type="ARBA" id="ARBA00022618"/>
    </source>
</evidence>
<organism evidence="16">
    <name type="scientific">Leucothrix mucor</name>
    <dbReference type="NCBI Taxonomy" id="45248"/>
    <lineage>
        <taxon>Bacteria</taxon>
        <taxon>Pseudomonadati</taxon>
        <taxon>Pseudomonadota</taxon>
        <taxon>Gammaproteobacteria</taxon>
        <taxon>Thiotrichales</taxon>
        <taxon>Thiotrichaceae</taxon>
        <taxon>Leucothrix</taxon>
    </lineage>
</organism>
<feature type="transmembrane region" description="Helical" evidence="13">
    <location>
        <begin position="291"/>
        <end position="313"/>
    </location>
</feature>
<feature type="transmembrane region" description="Helical" evidence="13">
    <location>
        <begin position="196"/>
        <end position="215"/>
    </location>
</feature>
<dbReference type="PANTHER" id="PTHR47755:SF1">
    <property type="entry name" value="CELL DIVISION PROTEIN FTSX"/>
    <property type="match status" value="1"/>
</dbReference>
<evidence type="ECO:0000256" key="2">
    <source>
        <dbReference type="ARBA" id="ARBA00007379"/>
    </source>
</evidence>
<dbReference type="PANTHER" id="PTHR47755">
    <property type="entry name" value="CELL DIVISION PROTEIN FTSX"/>
    <property type="match status" value="1"/>
</dbReference>
<keyword evidence="10 12" id="KW-0472">Membrane</keyword>
<name>A0A7V2WVX6_LEUMU</name>
<comment type="caution">
    <text evidence="16">The sequence shown here is derived from an EMBL/GenBank/DDBJ whole genome shotgun (WGS) entry which is preliminary data.</text>
</comment>
<dbReference type="InterPro" id="IPR004513">
    <property type="entry name" value="FtsX"/>
</dbReference>
<evidence type="ECO:0000256" key="1">
    <source>
        <dbReference type="ARBA" id="ARBA00004429"/>
    </source>
</evidence>
<evidence type="ECO:0000256" key="3">
    <source>
        <dbReference type="ARBA" id="ARBA00011160"/>
    </source>
</evidence>
<comment type="subcellular location">
    <subcellularLocation>
        <location evidence="1">Cell inner membrane</location>
        <topology evidence="1">Multi-pass membrane protein</topology>
    </subcellularLocation>
</comment>
<comment type="function">
    <text evidence="12">Part of the ABC transporter FtsEX involved in cellular division.</text>
</comment>
<dbReference type="PIRSF" id="PIRSF003097">
    <property type="entry name" value="FtsX"/>
    <property type="match status" value="1"/>
</dbReference>
<dbReference type="InterPro" id="IPR040690">
    <property type="entry name" value="FtsX_ECD"/>
</dbReference>
<feature type="transmembrane region" description="Helical" evidence="13">
    <location>
        <begin position="41"/>
        <end position="65"/>
    </location>
</feature>
<keyword evidence="11 12" id="KW-0131">Cell cycle</keyword>
<dbReference type="Gene3D" id="3.30.70.3040">
    <property type="match status" value="1"/>
</dbReference>
<proteinExistence type="inferred from homology"/>
<dbReference type="InterPro" id="IPR047590">
    <property type="entry name" value="FtsX_proteobact-type"/>
</dbReference>
<reference evidence="16" key="1">
    <citation type="journal article" date="2020" name="mSystems">
        <title>Genome- and Community-Level Interaction Insights into Carbon Utilization and Element Cycling Functions of Hydrothermarchaeota in Hydrothermal Sediment.</title>
        <authorList>
            <person name="Zhou Z."/>
            <person name="Liu Y."/>
            <person name="Xu W."/>
            <person name="Pan J."/>
            <person name="Luo Z.H."/>
            <person name="Li M."/>
        </authorList>
    </citation>
    <scope>NUCLEOTIDE SEQUENCE [LARGE SCALE GENOMIC DNA]</scope>
    <source>
        <strain evidence="16">HyVt-493</strain>
    </source>
</reference>
<keyword evidence="7 12" id="KW-0132">Cell division</keyword>
<sequence length="322" mass="35787">MATSSSQETSTHQATTPTLSSIGQHKTAFKYSLKQLWQTPLSTWITLAAIAIALSLPAGLHLLLLNLKTLTDDKREIPTISLFMQQNITEQQAKDRAELLSDLNEIDHVLVVTRDDALEKFKQLTGFAETLETLKENPLPHVLVITPRMRLINNPEVDLAKLARQLELYSDVDVVQMDIEWVQRLLAILHIADRSVLVISFLLALTVLLVVGNTIRLNIENRKEEIEVTKLIGATNAYIRRPFLYGGIWYGLFGGILSLVIVHFSLLFLISPVNDLARLYGSHFTISGLDVTATLFILAISSVLGLLGAQLAVGKHLRQIAV</sequence>
<evidence type="ECO:0000256" key="12">
    <source>
        <dbReference type="PIRNR" id="PIRNR003097"/>
    </source>
</evidence>
<gene>
    <name evidence="16" type="primary">ftsX</name>
    <name evidence="16" type="ORF">ENJ51_12435</name>
</gene>
<evidence type="ECO:0000256" key="6">
    <source>
        <dbReference type="ARBA" id="ARBA00022519"/>
    </source>
</evidence>
<accession>A0A7V2WVX6</accession>
<keyword evidence="5 12" id="KW-1003">Cell membrane</keyword>
<evidence type="ECO:0000256" key="13">
    <source>
        <dbReference type="SAM" id="Phobius"/>
    </source>
</evidence>
<dbReference type="NCBIfam" id="TIGR00439">
    <property type="entry name" value="FtsX_Gneg"/>
    <property type="match status" value="1"/>
</dbReference>
<evidence type="ECO:0000259" key="15">
    <source>
        <dbReference type="Pfam" id="PF18075"/>
    </source>
</evidence>
<dbReference type="Pfam" id="PF02687">
    <property type="entry name" value="FtsX"/>
    <property type="match status" value="1"/>
</dbReference>
<feature type="domain" description="FtsX extracellular" evidence="15">
    <location>
        <begin position="79"/>
        <end position="175"/>
    </location>
</feature>